<protein>
    <recommendedName>
        <fullName evidence="3">DUF2071 domain-containing protein</fullName>
    </recommendedName>
</protein>
<evidence type="ECO:0008006" key="3">
    <source>
        <dbReference type="Google" id="ProtNLM"/>
    </source>
</evidence>
<dbReference type="Proteomes" id="UP000635565">
    <property type="component" value="Unassembled WGS sequence"/>
</dbReference>
<comment type="caution">
    <text evidence="1">The sequence shown here is derived from an EMBL/GenBank/DDBJ whole genome shotgun (WGS) entry which is preliminary data.</text>
</comment>
<dbReference type="RefSeq" id="WP_236022988.1">
    <property type="nucleotide sequence ID" value="NZ_BNJJ01000012.1"/>
</dbReference>
<dbReference type="InterPro" id="IPR018644">
    <property type="entry name" value="DUF2071"/>
</dbReference>
<evidence type="ECO:0000313" key="2">
    <source>
        <dbReference type="Proteomes" id="UP000635565"/>
    </source>
</evidence>
<dbReference type="Pfam" id="PF09844">
    <property type="entry name" value="DUF2071"/>
    <property type="match status" value="1"/>
</dbReference>
<accession>A0ABQ3VKX7</accession>
<name>A0ABQ3VKX7_9CHLR</name>
<dbReference type="Gene3D" id="2.40.400.10">
    <property type="entry name" value="Acetoacetate decarboxylase-like"/>
    <property type="match status" value="1"/>
</dbReference>
<sequence>MRPEEILQAVQHRNYPLPAGPWIMKQSWHELLFAHWPIAPASLQTLLPEAFKVDTFEGEAWVGIVPFRMSDVRPRGLFAVPALSRFPELNVRTYVSLDGRPGVYFFSLDAGNPIAVALARSIFHLPYFNALMESKRIDDTIYYRSQRAHRGAPSADFIARYRPTGDVVYAQRHSIESWLTDRYCLYTNLGSHVYRADIHHIHWPLQPAEMEATRNTMATSHHIHLPDTTPLLYYARRLDVLVWPIQRIS</sequence>
<dbReference type="PANTHER" id="PTHR39186:SF1">
    <property type="entry name" value="DUF2071 DOMAIN-CONTAINING PROTEIN"/>
    <property type="match status" value="1"/>
</dbReference>
<keyword evidence="2" id="KW-1185">Reference proteome</keyword>
<dbReference type="InterPro" id="IPR023375">
    <property type="entry name" value="ADC_dom_sf"/>
</dbReference>
<reference evidence="1 2" key="1">
    <citation type="journal article" date="2021" name="Int. J. Syst. Evol. Microbiol.">
        <title>Reticulibacter mediterranei gen. nov., sp. nov., within the new family Reticulibacteraceae fam. nov., and Ktedonospora formicarum gen. nov., sp. nov., Ktedonobacter robiniae sp. nov., Dictyobacter formicarum sp. nov. and Dictyobacter arantiisoli sp. nov., belonging to the class Ktedonobacteria.</title>
        <authorList>
            <person name="Yabe S."/>
            <person name="Zheng Y."/>
            <person name="Wang C.M."/>
            <person name="Sakai Y."/>
            <person name="Abe K."/>
            <person name="Yokota A."/>
            <person name="Donadio S."/>
            <person name="Cavaletti L."/>
            <person name="Monciardini P."/>
        </authorList>
    </citation>
    <scope>NUCLEOTIDE SEQUENCE [LARGE SCALE GENOMIC DNA]</scope>
    <source>
        <strain evidence="1 2">SOSP1-9</strain>
    </source>
</reference>
<dbReference type="SUPFAM" id="SSF160104">
    <property type="entry name" value="Acetoacetate decarboxylase-like"/>
    <property type="match status" value="1"/>
</dbReference>
<dbReference type="EMBL" id="BNJJ01000012">
    <property type="protein sequence ID" value="GHO86258.1"/>
    <property type="molecule type" value="Genomic_DNA"/>
</dbReference>
<organism evidence="1 2">
    <name type="scientific">Dictyobacter formicarum</name>
    <dbReference type="NCBI Taxonomy" id="2778368"/>
    <lineage>
        <taxon>Bacteria</taxon>
        <taxon>Bacillati</taxon>
        <taxon>Chloroflexota</taxon>
        <taxon>Ktedonobacteria</taxon>
        <taxon>Ktedonobacterales</taxon>
        <taxon>Dictyobacteraceae</taxon>
        <taxon>Dictyobacter</taxon>
    </lineage>
</organism>
<proteinExistence type="predicted"/>
<dbReference type="PANTHER" id="PTHR39186">
    <property type="entry name" value="DUF2071 FAMILY PROTEIN"/>
    <property type="match status" value="1"/>
</dbReference>
<evidence type="ECO:0000313" key="1">
    <source>
        <dbReference type="EMBL" id="GHO86258.1"/>
    </source>
</evidence>
<gene>
    <name evidence="1" type="primary">yqjF</name>
    <name evidence="1" type="ORF">KSZ_42640</name>
</gene>